<reference evidence="2 3" key="1">
    <citation type="journal article" date="2019" name="Sci. Rep.">
        <title>A high-quality genome of Eragrostis curvula grass provides insights into Poaceae evolution and supports new strategies to enhance forage quality.</title>
        <authorList>
            <person name="Carballo J."/>
            <person name="Santos B.A.C.M."/>
            <person name="Zappacosta D."/>
            <person name="Garbus I."/>
            <person name="Selva J.P."/>
            <person name="Gallo C.A."/>
            <person name="Diaz A."/>
            <person name="Albertini E."/>
            <person name="Caccamo M."/>
            <person name="Echenique V."/>
        </authorList>
    </citation>
    <scope>NUCLEOTIDE SEQUENCE [LARGE SCALE GENOMIC DNA]</scope>
    <source>
        <strain evidence="3">cv. Victoria</strain>
        <tissue evidence="2">Leaf</tissue>
    </source>
</reference>
<dbReference type="Gramene" id="TVU05402">
    <property type="protein sequence ID" value="TVU05402"/>
    <property type="gene ID" value="EJB05_48563"/>
</dbReference>
<dbReference type="Gene3D" id="1.20.1280.50">
    <property type="match status" value="1"/>
</dbReference>
<evidence type="ECO:0000259" key="1">
    <source>
        <dbReference type="SMART" id="SM00256"/>
    </source>
</evidence>
<evidence type="ECO:0000313" key="3">
    <source>
        <dbReference type="Proteomes" id="UP000324897"/>
    </source>
</evidence>
<sequence>MEAAPRESTTPMDVGNDGAVLADTLVNILLRIPPSARRRLRLVCKHWRDVIDDRLPAPRACAKILLFVFDPRSSGTRPRAKPAPTSLTTYANGEQSAGSWICRAAARAST</sequence>
<dbReference type="SMART" id="SM00256">
    <property type="entry name" value="FBOX"/>
    <property type="match status" value="1"/>
</dbReference>
<organism evidence="2 3">
    <name type="scientific">Eragrostis curvula</name>
    <name type="common">weeping love grass</name>
    <dbReference type="NCBI Taxonomy" id="38414"/>
    <lineage>
        <taxon>Eukaryota</taxon>
        <taxon>Viridiplantae</taxon>
        <taxon>Streptophyta</taxon>
        <taxon>Embryophyta</taxon>
        <taxon>Tracheophyta</taxon>
        <taxon>Spermatophyta</taxon>
        <taxon>Magnoliopsida</taxon>
        <taxon>Liliopsida</taxon>
        <taxon>Poales</taxon>
        <taxon>Poaceae</taxon>
        <taxon>PACMAD clade</taxon>
        <taxon>Chloridoideae</taxon>
        <taxon>Eragrostideae</taxon>
        <taxon>Eragrostidinae</taxon>
        <taxon>Eragrostis</taxon>
    </lineage>
</organism>
<dbReference type="EMBL" id="RWGY01000051">
    <property type="protein sequence ID" value="TVU05402.1"/>
    <property type="molecule type" value="Genomic_DNA"/>
</dbReference>
<evidence type="ECO:0000313" key="2">
    <source>
        <dbReference type="EMBL" id="TVU05402.1"/>
    </source>
</evidence>
<dbReference type="SUPFAM" id="SSF81383">
    <property type="entry name" value="F-box domain"/>
    <property type="match status" value="1"/>
</dbReference>
<dbReference type="Proteomes" id="UP000324897">
    <property type="component" value="Unassembled WGS sequence"/>
</dbReference>
<dbReference type="Pfam" id="PF00646">
    <property type="entry name" value="F-box"/>
    <property type="match status" value="1"/>
</dbReference>
<protein>
    <recommendedName>
        <fullName evidence="1">F-box domain-containing protein</fullName>
    </recommendedName>
</protein>
<dbReference type="InterPro" id="IPR036047">
    <property type="entry name" value="F-box-like_dom_sf"/>
</dbReference>
<feature type="non-terminal residue" evidence="2">
    <location>
        <position position="1"/>
    </location>
</feature>
<dbReference type="OrthoDB" id="695330at2759"/>
<keyword evidence="3" id="KW-1185">Reference proteome</keyword>
<dbReference type="InterPro" id="IPR001810">
    <property type="entry name" value="F-box_dom"/>
</dbReference>
<proteinExistence type="predicted"/>
<dbReference type="AlphaFoldDB" id="A0A5J9T261"/>
<comment type="caution">
    <text evidence="2">The sequence shown here is derived from an EMBL/GenBank/DDBJ whole genome shotgun (WGS) entry which is preliminary data.</text>
</comment>
<gene>
    <name evidence="2" type="ORF">EJB05_48563</name>
</gene>
<accession>A0A5J9T261</accession>
<feature type="domain" description="F-box" evidence="1">
    <location>
        <begin position="20"/>
        <end position="60"/>
    </location>
</feature>
<name>A0A5J9T261_9POAL</name>